<protein>
    <recommendedName>
        <fullName evidence="5">Benzoate 4-monooxygenase cytochrome P450</fullName>
    </recommendedName>
</protein>
<accession>A0A8J2I302</accession>
<dbReference type="GO" id="GO:0005506">
    <property type="term" value="F:iron ion binding"/>
    <property type="evidence" value="ECO:0007669"/>
    <property type="project" value="InterPro"/>
</dbReference>
<dbReference type="PRINTS" id="PR00463">
    <property type="entry name" value="EP450I"/>
</dbReference>
<proteinExistence type="predicted"/>
<dbReference type="CDD" id="cd11061">
    <property type="entry name" value="CYP67-like"/>
    <property type="match status" value="1"/>
</dbReference>
<evidence type="ECO:0008006" key="5">
    <source>
        <dbReference type="Google" id="ProtNLM"/>
    </source>
</evidence>
<dbReference type="Proteomes" id="UP000676310">
    <property type="component" value="Unassembled WGS sequence"/>
</dbReference>
<comment type="caution">
    <text evidence="3">The sequence shown here is derived from an EMBL/GenBank/DDBJ whole genome shotgun (WGS) entry which is preliminary data.</text>
</comment>
<keyword evidence="4" id="KW-1185">Reference proteome</keyword>
<dbReference type="GeneID" id="67017897"/>
<dbReference type="PANTHER" id="PTHR24305">
    <property type="entry name" value="CYTOCHROME P450"/>
    <property type="match status" value="1"/>
</dbReference>
<dbReference type="Gene3D" id="1.10.630.10">
    <property type="entry name" value="Cytochrome P450"/>
    <property type="match status" value="1"/>
</dbReference>
<dbReference type="GO" id="GO:0004497">
    <property type="term" value="F:monooxygenase activity"/>
    <property type="evidence" value="ECO:0007669"/>
    <property type="project" value="InterPro"/>
</dbReference>
<keyword evidence="2" id="KW-0472">Membrane</keyword>
<evidence type="ECO:0000313" key="4">
    <source>
        <dbReference type="Proteomes" id="UP000676310"/>
    </source>
</evidence>
<sequence>MISIVFIISTIENIKYAIVSLGVYIVLTCIYRVYFHPLSSYPGPVSYKLSGWPLLWQAYTGDRHIHHLLDHKKYGSVVRISPNALSFNTASALHTIYAPRPANTRKGEWYKTFDIAAGTYSSFTETDREKHAAKRRWVGPIFSSESLKLNEEKVLRIIEQFCETLEFGRDGAKEKVGGWGEKWNASEMSTYLGFDIMGALVFGSEFGTVEKEIDRPLANSVLPASMLMYWISYLPPAYLVRPLLRTRLFEALGGKSVTDNNRLIDYGAMQVQLQQSQAKTERNTNSQRVDFLSRLVKTEDKKTGWHPSAADLGTESLNLINAGADPFSGVLAGAIFYLVHNPNALRRATQEARSTFLSPSEIVNGPALNGCAYLYAVIEETLRRTAPVPSHLPRIVLEGGMEIDGIHIPAGTTVGVPMYALHNDPTHFPAPFTFLPERWIESPSNPASSIALARRAFCPFSIGSRMCSGRNLAYLQLKLTLAHLLWRFDLRLAPDESGRGGGRPGMGVGRERPDEFQMWDALGFGRDGPMVQVRVAHV</sequence>
<reference evidence="3" key="1">
    <citation type="submission" date="2021-05" db="EMBL/GenBank/DDBJ databases">
        <authorList>
            <person name="Stam R."/>
        </authorList>
    </citation>
    <scope>NUCLEOTIDE SEQUENCE</scope>
    <source>
        <strain evidence="3">CS162</strain>
    </source>
</reference>
<evidence type="ECO:0000256" key="1">
    <source>
        <dbReference type="PIRSR" id="PIRSR602401-1"/>
    </source>
</evidence>
<dbReference type="GO" id="GO:0020037">
    <property type="term" value="F:heme binding"/>
    <property type="evidence" value="ECO:0007669"/>
    <property type="project" value="InterPro"/>
</dbReference>
<gene>
    <name evidence="3" type="ORF">ALTATR162_LOCUS6050</name>
</gene>
<dbReference type="InterPro" id="IPR002401">
    <property type="entry name" value="Cyt_P450_E_grp-I"/>
</dbReference>
<dbReference type="SUPFAM" id="SSF48264">
    <property type="entry name" value="Cytochrome P450"/>
    <property type="match status" value="1"/>
</dbReference>
<dbReference type="EMBL" id="CAJRGZ010000019">
    <property type="protein sequence ID" value="CAG5161543.1"/>
    <property type="molecule type" value="Genomic_DNA"/>
</dbReference>
<dbReference type="OrthoDB" id="1470350at2759"/>
<keyword evidence="2" id="KW-0812">Transmembrane</keyword>
<dbReference type="GO" id="GO:0016705">
    <property type="term" value="F:oxidoreductase activity, acting on paired donors, with incorporation or reduction of molecular oxygen"/>
    <property type="evidence" value="ECO:0007669"/>
    <property type="project" value="InterPro"/>
</dbReference>
<dbReference type="InterPro" id="IPR050121">
    <property type="entry name" value="Cytochrome_P450_monoxygenase"/>
</dbReference>
<feature type="binding site" description="axial binding residue" evidence="1">
    <location>
        <position position="467"/>
    </location>
    <ligand>
        <name>heme</name>
        <dbReference type="ChEBI" id="CHEBI:30413"/>
    </ligand>
    <ligandPart>
        <name>Fe</name>
        <dbReference type="ChEBI" id="CHEBI:18248"/>
    </ligandPart>
</feature>
<evidence type="ECO:0000256" key="2">
    <source>
        <dbReference type="SAM" id="Phobius"/>
    </source>
</evidence>
<organism evidence="3 4">
    <name type="scientific">Alternaria atra</name>
    <dbReference type="NCBI Taxonomy" id="119953"/>
    <lineage>
        <taxon>Eukaryota</taxon>
        <taxon>Fungi</taxon>
        <taxon>Dikarya</taxon>
        <taxon>Ascomycota</taxon>
        <taxon>Pezizomycotina</taxon>
        <taxon>Dothideomycetes</taxon>
        <taxon>Pleosporomycetidae</taxon>
        <taxon>Pleosporales</taxon>
        <taxon>Pleosporineae</taxon>
        <taxon>Pleosporaceae</taxon>
        <taxon>Alternaria</taxon>
        <taxon>Alternaria sect. Ulocladioides</taxon>
    </lineage>
</organism>
<dbReference type="RefSeq" id="XP_043169606.1">
    <property type="nucleotide sequence ID" value="XM_043313671.1"/>
</dbReference>
<keyword evidence="1" id="KW-0479">Metal-binding</keyword>
<evidence type="ECO:0000313" key="3">
    <source>
        <dbReference type="EMBL" id="CAG5161543.1"/>
    </source>
</evidence>
<dbReference type="PANTHER" id="PTHR24305:SF147">
    <property type="entry name" value="P450, PUTATIVE (EUROFUNG)-RELATED"/>
    <property type="match status" value="1"/>
</dbReference>
<dbReference type="InterPro" id="IPR001128">
    <property type="entry name" value="Cyt_P450"/>
</dbReference>
<dbReference type="PRINTS" id="PR00385">
    <property type="entry name" value="P450"/>
</dbReference>
<keyword evidence="2" id="KW-1133">Transmembrane helix</keyword>
<keyword evidence="1" id="KW-0349">Heme</keyword>
<name>A0A8J2I302_9PLEO</name>
<dbReference type="InterPro" id="IPR036396">
    <property type="entry name" value="Cyt_P450_sf"/>
</dbReference>
<keyword evidence="1" id="KW-0408">Iron</keyword>
<dbReference type="Pfam" id="PF00067">
    <property type="entry name" value="p450"/>
    <property type="match status" value="1"/>
</dbReference>
<dbReference type="AlphaFoldDB" id="A0A8J2I302"/>
<feature type="transmembrane region" description="Helical" evidence="2">
    <location>
        <begin position="16"/>
        <end position="35"/>
    </location>
</feature>
<comment type="cofactor">
    <cofactor evidence="1">
        <name>heme</name>
        <dbReference type="ChEBI" id="CHEBI:30413"/>
    </cofactor>
</comment>